<evidence type="ECO:0000256" key="7">
    <source>
        <dbReference type="ARBA" id="ARBA00047899"/>
    </source>
</evidence>
<reference evidence="11" key="1">
    <citation type="submission" date="2021-05" db="EMBL/GenBank/DDBJ databases">
        <authorList>
            <person name="Pietrasiak N."/>
            <person name="Ward R."/>
            <person name="Stajich J.E."/>
            <person name="Kurbessoian T."/>
        </authorList>
    </citation>
    <scope>NUCLEOTIDE SEQUENCE</scope>
    <source>
        <strain evidence="11">CPER-KK1</strain>
    </source>
</reference>
<comment type="catalytic activity">
    <reaction evidence="7">
        <text>L-threonyl-[protein] + ATP = O-phospho-L-threonyl-[protein] + ADP + H(+)</text>
        <dbReference type="Rhea" id="RHEA:46608"/>
        <dbReference type="Rhea" id="RHEA-COMP:11060"/>
        <dbReference type="Rhea" id="RHEA-COMP:11605"/>
        <dbReference type="ChEBI" id="CHEBI:15378"/>
        <dbReference type="ChEBI" id="CHEBI:30013"/>
        <dbReference type="ChEBI" id="CHEBI:30616"/>
        <dbReference type="ChEBI" id="CHEBI:61977"/>
        <dbReference type="ChEBI" id="CHEBI:456216"/>
        <dbReference type="EC" id="2.7.11.1"/>
    </reaction>
</comment>
<dbReference type="Pfam" id="PF00069">
    <property type="entry name" value="Pkinase"/>
    <property type="match status" value="1"/>
</dbReference>
<sequence length="128" mass="14857">MIGRKLRQRYQIIKKLGAGGFGETYLAEDLDIPVTPKPKCVVKQLKPKVIAPDIPQIPLEDIVRLFEKEGETLYKLGQNHDQIPKLYAYFEQNRKLYLVQEFIDGHDLIQEITSGKQWSETEVIKFLD</sequence>
<dbReference type="SUPFAM" id="SSF56112">
    <property type="entry name" value="Protein kinase-like (PK-like)"/>
    <property type="match status" value="1"/>
</dbReference>
<evidence type="ECO:0000256" key="6">
    <source>
        <dbReference type="ARBA" id="ARBA00022840"/>
    </source>
</evidence>
<dbReference type="GO" id="GO:0004674">
    <property type="term" value="F:protein serine/threonine kinase activity"/>
    <property type="evidence" value="ECO:0007669"/>
    <property type="project" value="UniProtKB-KW"/>
</dbReference>
<dbReference type="Proteomes" id="UP000753908">
    <property type="component" value="Unassembled WGS sequence"/>
</dbReference>
<dbReference type="PROSITE" id="PS00107">
    <property type="entry name" value="PROTEIN_KINASE_ATP"/>
    <property type="match status" value="1"/>
</dbReference>
<evidence type="ECO:0000313" key="11">
    <source>
        <dbReference type="EMBL" id="MBW4546695.1"/>
    </source>
</evidence>
<evidence type="ECO:0000259" key="10">
    <source>
        <dbReference type="PROSITE" id="PS50011"/>
    </source>
</evidence>
<evidence type="ECO:0000256" key="4">
    <source>
        <dbReference type="ARBA" id="ARBA00022741"/>
    </source>
</evidence>
<evidence type="ECO:0000256" key="5">
    <source>
        <dbReference type="ARBA" id="ARBA00022777"/>
    </source>
</evidence>
<protein>
    <recommendedName>
        <fullName evidence="1">non-specific serine/threonine protein kinase</fullName>
        <ecNumber evidence="1">2.7.11.1</ecNumber>
    </recommendedName>
</protein>
<evidence type="ECO:0000313" key="12">
    <source>
        <dbReference type="Proteomes" id="UP000753908"/>
    </source>
</evidence>
<evidence type="ECO:0000256" key="3">
    <source>
        <dbReference type="ARBA" id="ARBA00022679"/>
    </source>
</evidence>
<dbReference type="PROSITE" id="PS50011">
    <property type="entry name" value="PROTEIN_KINASE_DOM"/>
    <property type="match status" value="1"/>
</dbReference>
<dbReference type="EC" id="2.7.11.1" evidence="1"/>
<keyword evidence="3" id="KW-0808">Transferase</keyword>
<dbReference type="AlphaFoldDB" id="A0A951PMI9"/>
<name>A0A951PMI9_9CYAN</name>
<evidence type="ECO:0000256" key="1">
    <source>
        <dbReference type="ARBA" id="ARBA00012513"/>
    </source>
</evidence>
<dbReference type="GO" id="GO:0005524">
    <property type="term" value="F:ATP binding"/>
    <property type="evidence" value="ECO:0007669"/>
    <property type="project" value="UniProtKB-UniRule"/>
</dbReference>
<gene>
    <name evidence="11" type="ORF">KME25_19965</name>
</gene>
<dbReference type="InterPro" id="IPR011009">
    <property type="entry name" value="Kinase-like_dom_sf"/>
</dbReference>
<evidence type="ECO:0000256" key="2">
    <source>
        <dbReference type="ARBA" id="ARBA00022527"/>
    </source>
</evidence>
<organism evidence="11 12">
    <name type="scientific">Symplocastrum torsivum CPER-KK1</name>
    <dbReference type="NCBI Taxonomy" id="450513"/>
    <lineage>
        <taxon>Bacteria</taxon>
        <taxon>Bacillati</taxon>
        <taxon>Cyanobacteriota</taxon>
        <taxon>Cyanophyceae</taxon>
        <taxon>Oscillatoriophycideae</taxon>
        <taxon>Oscillatoriales</taxon>
        <taxon>Microcoleaceae</taxon>
        <taxon>Symplocastrum</taxon>
    </lineage>
</organism>
<keyword evidence="2" id="KW-0723">Serine/threonine-protein kinase</keyword>
<dbReference type="EMBL" id="JAHHIF010000028">
    <property type="protein sequence ID" value="MBW4546695.1"/>
    <property type="molecule type" value="Genomic_DNA"/>
</dbReference>
<dbReference type="InterPro" id="IPR017441">
    <property type="entry name" value="Protein_kinase_ATP_BS"/>
</dbReference>
<comment type="caution">
    <text evidence="11">The sequence shown here is derived from an EMBL/GenBank/DDBJ whole genome shotgun (WGS) entry which is preliminary data.</text>
</comment>
<proteinExistence type="predicted"/>
<accession>A0A951PMI9</accession>
<keyword evidence="6 9" id="KW-0067">ATP-binding</keyword>
<evidence type="ECO:0000256" key="8">
    <source>
        <dbReference type="ARBA" id="ARBA00048679"/>
    </source>
</evidence>
<reference evidence="11" key="2">
    <citation type="journal article" date="2022" name="Microbiol. Resour. Announc.">
        <title>Metagenome Sequencing to Explore Phylogenomics of Terrestrial Cyanobacteria.</title>
        <authorList>
            <person name="Ward R.D."/>
            <person name="Stajich J.E."/>
            <person name="Johansen J.R."/>
            <person name="Huntemann M."/>
            <person name="Clum A."/>
            <person name="Foster B."/>
            <person name="Foster B."/>
            <person name="Roux S."/>
            <person name="Palaniappan K."/>
            <person name="Varghese N."/>
            <person name="Mukherjee S."/>
            <person name="Reddy T.B.K."/>
            <person name="Daum C."/>
            <person name="Copeland A."/>
            <person name="Chen I.A."/>
            <person name="Ivanova N.N."/>
            <person name="Kyrpides N.C."/>
            <person name="Shapiro N."/>
            <person name="Eloe-Fadrosh E.A."/>
            <person name="Pietrasiak N."/>
        </authorList>
    </citation>
    <scope>NUCLEOTIDE SEQUENCE</scope>
    <source>
        <strain evidence="11">CPER-KK1</strain>
    </source>
</reference>
<keyword evidence="5 11" id="KW-0418">Kinase</keyword>
<feature type="binding site" evidence="9">
    <location>
        <position position="43"/>
    </location>
    <ligand>
        <name>ATP</name>
        <dbReference type="ChEBI" id="CHEBI:30616"/>
    </ligand>
</feature>
<comment type="catalytic activity">
    <reaction evidence="8">
        <text>L-seryl-[protein] + ATP = O-phospho-L-seryl-[protein] + ADP + H(+)</text>
        <dbReference type="Rhea" id="RHEA:17989"/>
        <dbReference type="Rhea" id="RHEA-COMP:9863"/>
        <dbReference type="Rhea" id="RHEA-COMP:11604"/>
        <dbReference type="ChEBI" id="CHEBI:15378"/>
        <dbReference type="ChEBI" id="CHEBI:29999"/>
        <dbReference type="ChEBI" id="CHEBI:30616"/>
        <dbReference type="ChEBI" id="CHEBI:83421"/>
        <dbReference type="ChEBI" id="CHEBI:456216"/>
        <dbReference type="EC" id="2.7.11.1"/>
    </reaction>
</comment>
<evidence type="ECO:0000256" key="9">
    <source>
        <dbReference type="PROSITE-ProRule" id="PRU10141"/>
    </source>
</evidence>
<feature type="domain" description="Protein kinase" evidence="10">
    <location>
        <begin position="10"/>
        <end position="128"/>
    </location>
</feature>
<dbReference type="Gene3D" id="1.10.510.10">
    <property type="entry name" value="Transferase(Phosphotransferase) domain 1"/>
    <property type="match status" value="1"/>
</dbReference>
<dbReference type="InterPro" id="IPR000719">
    <property type="entry name" value="Prot_kinase_dom"/>
</dbReference>
<keyword evidence="4 9" id="KW-0547">Nucleotide-binding</keyword>
<dbReference type="PANTHER" id="PTHR24363:SF0">
    <property type="entry name" value="SERINE_THREONINE KINASE LIKE DOMAIN CONTAINING 1"/>
    <property type="match status" value="1"/>
</dbReference>
<dbReference type="PANTHER" id="PTHR24363">
    <property type="entry name" value="SERINE/THREONINE PROTEIN KINASE"/>
    <property type="match status" value="1"/>
</dbReference>